<dbReference type="GO" id="GO:0004803">
    <property type="term" value="F:transposase activity"/>
    <property type="evidence" value="ECO:0007669"/>
    <property type="project" value="InterPro"/>
</dbReference>
<dbReference type="InterPro" id="IPR036515">
    <property type="entry name" value="Transposase_17_sf"/>
</dbReference>
<evidence type="ECO:0000313" key="3">
    <source>
        <dbReference type="Proteomes" id="UP000515873"/>
    </source>
</evidence>
<dbReference type="SUPFAM" id="SSF143422">
    <property type="entry name" value="Transposase IS200-like"/>
    <property type="match status" value="1"/>
</dbReference>
<dbReference type="InterPro" id="IPR002686">
    <property type="entry name" value="Transposase_17"/>
</dbReference>
<dbReference type="Gene3D" id="3.30.70.1290">
    <property type="entry name" value="Transposase IS200-like"/>
    <property type="match status" value="1"/>
</dbReference>
<dbReference type="KEGG" id="dtl:H8F01_08005"/>
<dbReference type="NCBIfam" id="NF047646">
    <property type="entry name" value="REP_Tyr_transpos"/>
    <property type="match status" value="1"/>
</dbReference>
<dbReference type="Pfam" id="PF01797">
    <property type="entry name" value="Y1_Tnp"/>
    <property type="match status" value="1"/>
</dbReference>
<accession>A0A7G8Q8D3</accession>
<organism evidence="2 3">
    <name type="scientific">Dyella telluris</name>
    <dbReference type="NCBI Taxonomy" id="2763498"/>
    <lineage>
        <taxon>Bacteria</taxon>
        <taxon>Pseudomonadati</taxon>
        <taxon>Pseudomonadota</taxon>
        <taxon>Gammaproteobacteria</taxon>
        <taxon>Lysobacterales</taxon>
        <taxon>Rhodanobacteraceae</taxon>
        <taxon>Dyella</taxon>
    </lineage>
</organism>
<protein>
    <submittedName>
        <fullName evidence="2">Transposase</fullName>
    </submittedName>
</protein>
<dbReference type="GO" id="GO:0043565">
    <property type="term" value="F:sequence-specific DNA binding"/>
    <property type="evidence" value="ECO:0007669"/>
    <property type="project" value="TreeGrafter"/>
</dbReference>
<keyword evidence="3" id="KW-1185">Reference proteome</keyword>
<evidence type="ECO:0000259" key="1">
    <source>
        <dbReference type="SMART" id="SM01321"/>
    </source>
</evidence>
<dbReference type="EMBL" id="CP060412">
    <property type="protein sequence ID" value="QNK03041.1"/>
    <property type="molecule type" value="Genomic_DNA"/>
</dbReference>
<dbReference type="AlphaFoldDB" id="A0A7G8Q8D3"/>
<gene>
    <name evidence="2" type="ORF">H8F01_08005</name>
</gene>
<dbReference type="PANTHER" id="PTHR36966:SF1">
    <property type="entry name" value="REP-ASSOCIATED TYROSINE TRANSPOSASE"/>
    <property type="match status" value="1"/>
</dbReference>
<dbReference type="SMART" id="SM01321">
    <property type="entry name" value="Y1_Tnp"/>
    <property type="match status" value="1"/>
</dbReference>
<name>A0A7G8Q8D3_9GAMM</name>
<dbReference type="Proteomes" id="UP000515873">
    <property type="component" value="Chromosome"/>
</dbReference>
<evidence type="ECO:0000313" key="2">
    <source>
        <dbReference type="EMBL" id="QNK03041.1"/>
    </source>
</evidence>
<proteinExistence type="predicted"/>
<reference evidence="2 3" key="1">
    <citation type="submission" date="2020-08" db="EMBL/GenBank/DDBJ databases">
        <title>Dyella sp. G9 isolated from forest soil.</title>
        <authorList>
            <person name="Fu J."/>
            <person name="Qiu L."/>
        </authorList>
    </citation>
    <scope>NUCLEOTIDE SEQUENCE [LARGE SCALE GENOMIC DNA]</scope>
    <source>
        <strain evidence="2 3">G9</strain>
    </source>
</reference>
<dbReference type="PANTHER" id="PTHR36966">
    <property type="entry name" value="REP-ASSOCIATED TYROSINE TRANSPOSASE"/>
    <property type="match status" value="1"/>
</dbReference>
<dbReference type="InterPro" id="IPR052715">
    <property type="entry name" value="RAYT_transposase"/>
</dbReference>
<dbReference type="GO" id="GO:0006313">
    <property type="term" value="P:DNA transposition"/>
    <property type="evidence" value="ECO:0007669"/>
    <property type="project" value="InterPro"/>
</dbReference>
<dbReference type="RefSeq" id="WP_187058468.1">
    <property type="nucleotide sequence ID" value="NZ_CP060412.1"/>
</dbReference>
<feature type="domain" description="Transposase IS200-like" evidence="1">
    <location>
        <begin position="17"/>
        <end position="130"/>
    </location>
</feature>
<sequence>MRQISGHHALRKGRVSLPNHTYLLTAVAAFRRPVFKNLDIARATSRCIHDPLSWGDAELLCWVLMPDHWHGLIRLGESDSLALVMNRFKARTAKQLHCGQTGLVWARGFHDRALRCDEDERRAARYIVANPLRSGLVDNVLDYPYWNSAWL</sequence>